<feature type="compositionally biased region" description="Basic and acidic residues" evidence="1">
    <location>
        <begin position="353"/>
        <end position="366"/>
    </location>
</feature>
<feature type="compositionally biased region" description="Basic and acidic residues" evidence="1">
    <location>
        <begin position="306"/>
        <end position="340"/>
    </location>
</feature>
<keyword evidence="2" id="KW-0732">Signal</keyword>
<dbReference type="EMBL" id="JADIMS010000012">
    <property type="protein sequence ID" value="MBO8449660.1"/>
    <property type="molecule type" value="Genomic_DNA"/>
</dbReference>
<proteinExistence type="predicted"/>
<feature type="compositionally biased region" description="Basic and acidic residues" evidence="1">
    <location>
        <begin position="219"/>
        <end position="267"/>
    </location>
</feature>
<dbReference type="AlphaFoldDB" id="A0A9D9EN69"/>
<reference evidence="3" key="2">
    <citation type="journal article" date="2021" name="PeerJ">
        <title>Extensive microbial diversity within the chicken gut microbiome revealed by metagenomics and culture.</title>
        <authorList>
            <person name="Gilroy R."/>
            <person name="Ravi A."/>
            <person name="Getino M."/>
            <person name="Pursley I."/>
            <person name="Horton D.L."/>
            <person name="Alikhan N.F."/>
            <person name="Baker D."/>
            <person name="Gharbi K."/>
            <person name="Hall N."/>
            <person name="Watson M."/>
            <person name="Adriaenssens E.M."/>
            <person name="Foster-Nyarko E."/>
            <person name="Jarju S."/>
            <person name="Secka A."/>
            <person name="Antonio M."/>
            <person name="Oren A."/>
            <person name="Chaudhuri R.R."/>
            <person name="La Ragione R."/>
            <person name="Hildebrand F."/>
            <person name="Pallen M.J."/>
        </authorList>
    </citation>
    <scope>NUCLEOTIDE SEQUENCE</scope>
    <source>
        <strain evidence="3">B3-4054</strain>
    </source>
</reference>
<evidence type="ECO:0000313" key="4">
    <source>
        <dbReference type="Proteomes" id="UP000823616"/>
    </source>
</evidence>
<comment type="caution">
    <text evidence="3">The sequence shown here is derived from an EMBL/GenBank/DDBJ whole genome shotgun (WGS) entry which is preliminary data.</text>
</comment>
<dbReference type="InterPro" id="IPR007926">
    <property type="entry name" value="Borrelia_P83"/>
</dbReference>
<feature type="region of interest" description="Disordered" evidence="1">
    <location>
        <begin position="218"/>
        <end position="378"/>
    </location>
</feature>
<reference evidence="3" key="1">
    <citation type="submission" date="2020-10" db="EMBL/GenBank/DDBJ databases">
        <authorList>
            <person name="Gilroy R."/>
        </authorList>
    </citation>
    <scope>NUCLEOTIDE SEQUENCE</scope>
    <source>
        <strain evidence="3">B3-4054</strain>
    </source>
</reference>
<accession>A0A9D9EN69</accession>
<gene>
    <name evidence="3" type="ORF">IAA96_00980</name>
</gene>
<evidence type="ECO:0000256" key="1">
    <source>
        <dbReference type="SAM" id="MobiDB-lite"/>
    </source>
</evidence>
<feature type="chain" id="PRO_5038975088" description="P83100 family protein" evidence="2">
    <location>
        <begin position="27"/>
        <end position="537"/>
    </location>
</feature>
<feature type="compositionally biased region" description="Low complexity" evidence="1">
    <location>
        <begin position="277"/>
        <end position="305"/>
    </location>
</feature>
<evidence type="ECO:0008006" key="5">
    <source>
        <dbReference type="Google" id="ProtNLM"/>
    </source>
</evidence>
<name>A0A9D9EN69_9SPIR</name>
<evidence type="ECO:0000313" key="3">
    <source>
        <dbReference type="EMBL" id="MBO8449660.1"/>
    </source>
</evidence>
<feature type="compositionally biased region" description="Low complexity" evidence="1">
    <location>
        <begin position="341"/>
        <end position="352"/>
    </location>
</feature>
<dbReference type="Proteomes" id="UP000823616">
    <property type="component" value="Unassembled WGS sequence"/>
</dbReference>
<feature type="signal peptide" evidence="2">
    <location>
        <begin position="1"/>
        <end position="26"/>
    </location>
</feature>
<evidence type="ECO:0000256" key="2">
    <source>
        <dbReference type="SAM" id="SignalP"/>
    </source>
</evidence>
<protein>
    <recommendedName>
        <fullName evidence="5">P83100 family protein</fullName>
    </recommendedName>
</protein>
<sequence length="537" mass="58532">MKQTSTQSWITAIFLLAVLAAAPALEVDQDEIRVEPDAVEFINYTGAHTEVNTREEILSIGSSLGNVIRGVPADQSTRGGDARYRIIHAVDSSVTEGFDADILILGERAAVDHIDNLRRILSAYLQSAYGYTEADGNTLAVFVTVYNAVHRGDAAYFAERYKEVVTRELTAGRIGLALSYTDWPGKTQIVIPLSDPAFAGTLSTVDTSSLTEDAVIESIRTDESSPQDVRRDMTELKERESDEAQERADRAGEEARQARAEAEKLDEQAAAAEEEAAQAQAEAEEAAAAAEADPGNEEAQQAAEEAAARAEEKQEEAETLRQEQTAAEERAEEKEQEQQREQQMAEQKQQEAATERREIAADTQRELDEEAAGQQEAVSRANPVAGLRVVDTEELLSEILLISTADGSALKTSALNSVRNRTLLDTGEAYIAAAGQSGTVRLVLIDKNTLEVIQESEQTLAPETMLTAYNNDYYAAVSQDGGTYLGRFDRNLNLQARSSVRISPFTAITVTEQGIVVQDESSALRILRATDLVDVNR</sequence>
<dbReference type="Pfam" id="PF05262">
    <property type="entry name" value="Borrelia_P83"/>
    <property type="match status" value="1"/>
</dbReference>
<organism evidence="3 4">
    <name type="scientific">Candidatus Avitreponema avistercoris</name>
    <dbReference type="NCBI Taxonomy" id="2840705"/>
    <lineage>
        <taxon>Bacteria</taxon>
        <taxon>Pseudomonadati</taxon>
        <taxon>Spirochaetota</taxon>
        <taxon>Spirochaetia</taxon>
        <taxon>Spirochaetales</taxon>
        <taxon>Candidatus Avitreponema</taxon>
    </lineage>
</organism>